<reference evidence="1" key="1">
    <citation type="journal article" date="2014" name="Int. J. Syst. Evol. Microbiol.">
        <title>Complete genome sequence of Corynebacterium casei LMG S-19264T (=DSM 44701T), isolated from a smear-ripened cheese.</title>
        <authorList>
            <consortium name="US DOE Joint Genome Institute (JGI-PGF)"/>
            <person name="Walter F."/>
            <person name="Albersmeier A."/>
            <person name="Kalinowski J."/>
            <person name="Ruckert C."/>
        </authorList>
    </citation>
    <scope>NUCLEOTIDE SEQUENCE</scope>
    <source>
        <strain evidence="1">CGMCC 1.15179</strain>
    </source>
</reference>
<dbReference type="EMBL" id="BMHQ01000005">
    <property type="protein sequence ID" value="GGE16094.1"/>
    <property type="molecule type" value="Genomic_DNA"/>
</dbReference>
<protein>
    <recommendedName>
        <fullName evidence="3">Neutral/alkaline non-lysosomal ceramidase N-terminal domain-containing protein</fullName>
    </recommendedName>
</protein>
<evidence type="ECO:0000313" key="1">
    <source>
        <dbReference type="EMBL" id="GGE16094.1"/>
    </source>
</evidence>
<dbReference type="AlphaFoldDB" id="A0A8J2Y966"/>
<keyword evidence="2" id="KW-1185">Reference proteome</keyword>
<sequence>MRVGMSTRIWMSQPGAPLSGYRPIRHATAEHRPLYFGVTVIENKTGELFTAVLIDGLAIGKKWAERIKEKIQDIGFDYCDYLTIASTHSHSSTIAAFCEEDVMAQVFPDVIAASDPDEETCRVIVESIQEAQESMDDLVSIRLYNHAIPNVGASRRDQGVFPWVPLQVAQFIRAKKQPILWANYPCHPTVLNRYHTLISPDLHGTAAQQLMEKGYLVGGIWNGPAADISTRYTRRESSVRELELLASRLTDQIVDVLDHSHWDSEIQPSNIVASKMSYSLRPKVRLEDSPDLSLPEDISEGIGFISSVTLPPYALDVSTWKIGPWSIRWVPGELPLCSFLVDNRERTRFPASRWIIGYANDYPGYLMPEDDVSYESVMTLYDTRDIRRLIADLKGIS</sequence>
<accession>A0A8J2Y966</accession>
<evidence type="ECO:0008006" key="3">
    <source>
        <dbReference type="Google" id="ProtNLM"/>
    </source>
</evidence>
<reference evidence="1" key="2">
    <citation type="submission" date="2020-09" db="EMBL/GenBank/DDBJ databases">
        <authorList>
            <person name="Sun Q."/>
            <person name="Zhou Y."/>
        </authorList>
    </citation>
    <scope>NUCLEOTIDE SEQUENCE</scope>
    <source>
        <strain evidence="1">CGMCC 1.15179</strain>
    </source>
</reference>
<comment type="caution">
    <text evidence="1">The sequence shown here is derived from an EMBL/GenBank/DDBJ whole genome shotgun (WGS) entry which is preliminary data.</text>
</comment>
<name>A0A8J2Y966_9BACL</name>
<organism evidence="1 2">
    <name type="scientific">Marinithermofilum abyssi</name>
    <dbReference type="NCBI Taxonomy" id="1571185"/>
    <lineage>
        <taxon>Bacteria</taxon>
        <taxon>Bacillati</taxon>
        <taxon>Bacillota</taxon>
        <taxon>Bacilli</taxon>
        <taxon>Bacillales</taxon>
        <taxon>Thermoactinomycetaceae</taxon>
        <taxon>Marinithermofilum</taxon>
    </lineage>
</organism>
<gene>
    <name evidence="1" type="ORF">GCM10011571_17160</name>
</gene>
<proteinExistence type="predicted"/>
<dbReference type="Proteomes" id="UP000625210">
    <property type="component" value="Unassembled WGS sequence"/>
</dbReference>
<dbReference type="RefSeq" id="WP_188647464.1">
    <property type="nucleotide sequence ID" value="NZ_BMHQ01000005.1"/>
</dbReference>
<evidence type="ECO:0000313" key="2">
    <source>
        <dbReference type="Proteomes" id="UP000625210"/>
    </source>
</evidence>